<dbReference type="InterPro" id="IPR008709">
    <property type="entry name" value="Neurochondrin"/>
</dbReference>
<dbReference type="OrthoDB" id="8962942at2759"/>
<protein>
    <recommendedName>
        <fullName evidence="3">Neurochondrin</fullName>
    </recommendedName>
</protein>
<dbReference type="Proteomes" id="UP001140217">
    <property type="component" value="Unassembled WGS sequence"/>
</dbReference>
<gene>
    <name evidence="1" type="ORF">H4R18_001279</name>
</gene>
<evidence type="ECO:0000313" key="1">
    <source>
        <dbReference type="EMBL" id="KAJ2784152.1"/>
    </source>
</evidence>
<organism evidence="1 2">
    <name type="scientific">Coemansia javaensis</name>
    <dbReference type="NCBI Taxonomy" id="2761396"/>
    <lineage>
        <taxon>Eukaryota</taxon>
        <taxon>Fungi</taxon>
        <taxon>Fungi incertae sedis</taxon>
        <taxon>Zoopagomycota</taxon>
        <taxon>Kickxellomycotina</taxon>
        <taxon>Kickxellomycetes</taxon>
        <taxon>Kickxellales</taxon>
        <taxon>Kickxellaceae</taxon>
        <taxon>Coemansia</taxon>
    </lineage>
</organism>
<keyword evidence="2" id="KW-1185">Reference proteome</keyword>
<accession>A0A9W8LJD6</accession>
<dbReference type="PANTHER" id="PTHR13109:SF7">
    <property type="entry name" value="NEUROCHONDRIN"/>
    <property type="match status" value="1"/>
</dbReference>
<dbReference type="EMBL" id="JANBUL010000032">
    <property type="protein sequence ID" value="KAJ2784152.1"/>
    <property type="molecule type" value="Genomic_DNA"/>
</dbReference>
<proteinExistence type="predicted"/>
<dbReference type="AlphaFoldDB" id="A0A9W8LJD6"/>
<dbReference type="Pfam" id="PF05536">
    <property type="entry name" value="Neurochondrin"/>
    <property type="match status" value="1"/>
</dbReference>
<reference evidence="1" key="1">
    <citation type="submission" date="2022-07" db="EMBL/GenBank/DDBJ databases">
        <title>Phylogenomic reconstructions and comparative analyses of Kickxellomycotina fungi.</title>
        <authorList>
            <person name="Reynolds N.K."/>
            <person name="Stajich J.E."/>
            <person name="Barry K."/>
            <person name="Grigoriev I.V."/>
            <person name="Crous P."/>
            <person name="Smith M.E."/>
        </authorList>
    </citation>
    <scope>NUCLEOTIDE SEQUENCE</scope>
    <source>
        <strain evidence="1">NBRC 105414</strain>
    </source>
</reference>
<name>A0A9W8LJD6_9FUNG</name>
<dbReference type="PANTHER" id="PTHR13109">
    <property type="entry name" value="NEUROCHONDRIN"/>
    <property type="match status" value="1"/>
</dbReference>
<evidence type="ECO:0000313" key="2">
    <source>
        <dbReference type="Proteomes" id="UP001140217"/>
    </source>
</evidence>
<comment type="caution">
    <text evidence="1">The sequence shown here is derived from an EMBL/GenBank/DDBJ whole genome shotgun (WGS) entry which is preliminary data.</text>
</comment>
<sequence length="531" mass="55652">MEDGRGQLATCARLLSRQSTDDEKLAGLLLLPRVVDPRDRAAVAYVFEALDCRFVGRLLRTGLKQAAAGDTAMLSVAVSVVDLLASHGDIASDPRLLDRMPGLFDAACVAAPAVAAEAVQALCKLLAHDAAVRALLGRPDLLAGAVDAAVAHAESLRLSQFIDYALDRCSRLICGSGKDCAGGWVAAVGCVAAAFRGSGGRLKFELLPAVASALEPLGAEDAAAADRAGGCARLAADIGAGCVAVLQQRTEVTAHLDQALVLYSHLARLWPGHVFRPVAEPGPSAEAELALRLACVEGQAAIDAMLICAPPSPGRGGAQAARDADRARVRRGWKLPFCAAVAAAWLEWAARWLDDQPAQAPVDEPAICAVMAEVQKLAAAAVGFLVDWRERVPAEQDMLAAAPELVLCAVRLLGQWLATDPAMHRDAMPVLAMCASWASSPAGGEHSAAVADYMRPSVAFALETCGIAEDHYVASLAARELRSGSGRREQPHEAPSPWVGTMEFDDLARAVYGIPSDEDVLRARQAARGGR</sequence>
<evidence type="ECO:0008006" key="3">
    <source>
        <dbReference type="Google" id="ProtNLM"/>
    </source>
</evidence>